<evidence type="ECO:0000313" key="4">
    <source>
        <dbReference type="Proteomes" id="UP001445472"/>
    </source>
</evidence>
<dbReference type="InterPro" id="IPR011032">
    <property type="entry name" value="GroES-like_sf"/>
</dbReference>
<comment type="caution">
    <text evidence="3">The sequence shown here is derived from an EMBL/GenBank/DDBJ whole genome shotgun (WGS) entry which is preliminary data.</text>
</comment>
<keyword evidence="4" id="KW-1185">Reference proteome</keyword>
<dbReference type="Gene3D" id="3.40.50.720">
    <property type="entry name" value="NAD(P)-binding Rossmann-like Domain"/>
    <property type="match status" value="1"/>
</dbReference>
<dbReference type="SUPFAM" id="SSF50129">
    <property type="entry name" value="GroES-like"/>
    <property type="match status" value="1"/>
</dbReference>
<dbReference type="InterPro" id="IPR020843">
    <property type="entry name" value="ER"/>
</dbReference>
<dbReference type="Proteomes" id="UP001445472">
    <property type="component" value="Unassembled WGS sequence"/>
</dbReference>
<evidence type="ECO:0000259" key="2">
    <source>
        <dbReference type="SMART" id="SM00829"/>
    </source>
</evidence>
<dbReference type="SMART" id="SM00829">
    <property type="entry name" value="PKS_ER"/>
    <property type="match status" value="1"/>
</dbReference>
<sequence>MSATNRQIRLAARPVGDVKAEDWEHVSAPAEAPGPGQFAGRTLVISLDPAMRGWLDDRPSYLPPVGLGDVMRAGSVIEVTASNHPDFRPGDHVVGAFGVQENVVSDGKGALKVDTSLAPASTYLGALGMPGMTAYFGLLDVGALKEGETVVVSGAAGAVGTMVGQIAKVKGCRVIGIAGGPEKCALLTDELGFDAAIDYRAGDVKRALREQTPDGIDVYFDNVGGDILDIALTRLAMNARVVVCGAISQYNNATPVKGPSNYMSLLVRRARMEGFVVFDYAKRYAQAAQEIAGWIGDGRLKVKEHVVKGTVDDFPETLQMLFRGENVGKLVLELA</sequence>
<evidence type="ECO:0000313" key="3">
    <source>
        <dbReference type="EMBL" id="MER6615019.1"/>
    </source>
</evidence>
<dbReference type="Pfam" id="PF00107">
    <property type="entry name" value="ADH_zinc_N"/>
    <property type="match status" value="1"/>
</dbReference>
<dbReference type="SUPFAM" id="SSF51735">
    <property type="entry name" value="NAD(P)-binding Rossmann-fold domains"/>
    <property type="match status" value="1"/>
</dbReference>
<dbReference type="PANTHER" id="PTHR43205">
    <property type="entry name" value="PROSTAGLANDIN REDUCTASE"/>
    <property type="match status" value="1"/>
</dbReference>
<dbReference type="InterPro" id="IPR041694">
    <property type="entry name" value="ADH_N_2"/>
</dbReference>
<accession>A0ABV1UW50</accession>
<name>A0ABV1UW50_9ACTN</name>
<proteinExistence type="predicted"/>
<dbReference type="InterPro" id="IPR013149">
    <property type="entry name" value="ADH-like_C"/>
</dbReference>
<dbReference type="PANTHER" id="PTHR43205:SF7">
    <property type="entry name" value="PROSTAGLANDIN REDUCTASE 1"/>
    <property type="match status" value="1"/>
</dbReference>
<dbReference type="EMBL" id="JBEPBX010000013">
    <property type="protein sequence ID" value="MER6615019.1"/>
    <property type="molecule type" value="Genomic_DNA"/>
</dbReference>
<gene>
    <name evidence="3" type="ORF">ABT276_16935</name>
</gene>
<dbReference type="CDD" id="cd05288">
    <property type="entry name" value="PGDH"/>
    <property type="match status" value="1"/>
</dbReference>
<keyword evidence="1" id="KW-0560">Oxidoreductase</keyword>
<organism evidence="3 4">
    <name type="scientific">Streptomyces xantholiticus</name>
    <dbReference type="NCBI Taxonomy" id="68285"/>
    <lineage>
        <taxon>Bacteria</taxon>
        <taxon>Bacillati</taxon>
        <taxon>Actinomycetota</taxon>
        <taxon>Actinomycetes</taxon>
        <taxon>Kitasatosporales</taxon>
        <taxon>Streptomycetaceae</taxon>
        <taxon>Streptomyces</taxon>
    </lineage>
</organism>
<feature type="domain" description="Enoyl reductase (ER)" evidence="2">
    <location>
        <begin position="16"/>
        <end position="332"/>
    </location>
</feature>
<reference evidence="3 4" key="1">
    <citation type="submission" date="2024-06" db="EMBL/GenBank/DDBJ databases">
        <title>The Natural Products Discovery Center: Release of the First 8490 Sequenced Strains for Exploring Actinobacteria Biosynthetic Diversity.</title>
        <authorList>
            <person name="Kalkreuter E."/>
            <person name="Kautsar S.A."/>
            <person name="Yang D."/>
            <person name="Bader C.D."/>
            <person name="Teijaro C.N."/>
            <person name="Fluegel L."/>
            <person name="Davis C.M."/>
            <person name="Simpson J.R."/>
            <person name="Lauterbach L."/>
            <person name="Steele A.D."/>
            <person name="Gui C."/>
            <person name="Meng S."/>
            <person name="Li G."/>
            <person name="Viehrig K."/>
            <person name="Ye F."/>
            <person name="Su P."/>
            <person name="Kiefer A.F."/>
            <person name="Nichols A."/>
            <person name="Cepeda A.J."/>
            <person name="Yan W."/>
            <person name="Fan B."/>
            <person name="Jiang Y."/>
            <person name="Adhikari A."/>
            <person name="Zheng C.-J."/>
            <person name="Schuster L."/>
            <person name="Cowan T.M."/>
            <person name="Smanski M.J."/>
            <person name="Chevrette M.G."/>
            <person name="De Carvalho L.P.S."/>
            <person name="Shen B."/>
        </authorList>
    </citation>
    <scope>NUCLEOTIDE SEQUENCE [LARGE SCALE GENOMIC DNA]</scope>
    <source>
        <strain evidence="3 4">NPDC000837</strain>
    </source>
</reference>
<evidence type="ECO:0000256" key="1">
    <source>
        <dbReference type="ARBA" id="ARBA00023002"/>
    </source>
</evidence>
<dbReference type="Pfam" id="PF16884">
    <property type="entry name" value="ADH_N_2"/>
    <property type="match status" value="1"/>
</dbReference>
<dbReference type="RefSeq" id="WP_100109893.1">
    <property type="nucleotide sequence ID" value="NZ_JBEPBX010000013.1"/>
</dbReference>
<dbReference type="InterPro" id="IPR036291">
    <property type="entry name" value="NAD(P)-bd_dom_sf"/>
</dbReference>
<dbReference type="InterPro" id="IPR045010">
    <property type="entry name" value="MDR_fam"/>
</dbReference>
<dbReference type="Gene3D" id="3.90.180.10">
    <property type="entry name" value="Medium-chain alcohol dehydrogenases, catalytic domain"/>
    <property type="match status" value="1"/>
</dbReference>
<protein>
    <submittedName>
        <fullName evidence="3">NADP-dependent oxidoreductase</fullName>
    </submittedName>
</protein>